<dbReference type="Pfam" id="PF01872">
    <property type="entry name" value="RibD_C"/>
    <property type="match status" value="1"/>
</dbReference>
<evidence type="ECO:0000313" key="2">
    <source>
        <dbReference type="EMBL" id="TCC45431.1"/>
    </source>
</evidence>
<dbReference type="GO" id="GO:0009231">
    <property type="term" value="P:riboflavin biosynthetic process"/>
    <property type="evidence" value="ECO:0007669"/>
    <property type="project" value="InterPro"/>
</dbReference>
<accession>A0A4R0JF38</accession>
<reference evidence="2 3" key="1">
    <citation type="submission" date="2019-02" db="EMBL/GenBank/DDBJ databases">
        <title>Kribbella capetownensis sp. nov. and Kribbella speibonae sp. nov., isolated from soil.</title>
        <authorList>
            <person name="Curtis S.M."/>
            <person name="Norton I."/>
            <person name="Everest G.J."/>
            <person name="Meyers P.R."/>
        </authorList>
    </citation>
    <scope>NUCLEOTIDE SEQUENCE [LARGE SCALE GENOMIC DNA]</scope>
    <source>
        <strain evidence="2 3">NRRL B-24813</strain>
    </source>
</reference>
<dbReference type="InterPro" id="IPR002734">
    <property type="entry name" value="RibDG_C"/>
</dbReference>
<dbReference type="EMBL" id="SJKB01000038">
    <property type="protein sequence ID" value="TCC45431.1"/>
    <property type="molecule type" value="Genomic_DNA"/>
</dbReference>
<feature type="domain" description="Bacterial bifunctional deaminase-reductase C-terminal" evidence="1">
    <location>
        <begin position="3"/>
        <end position="173"/>
    </location>
</feature>
<proteinExistence type="predicted"/>
<dbReference type="InterPro" id="IPR024072">
    <property type="entry name" value="DHFR-like_dom_sf"/>
</dbReference>
<dbReference type="Gene3D" id="3.40.430.10">
    <property type="entry name" value="Dihydrofolate Reductase, subunit A"/>
    <property type="match status" value="1"/>
</dbReference>
<protein>
    <submittedName>
        <fullName evidence="2">Dihydrofolate reductase</fullName>
    </submittedName>
</protein>
<dbReference type="PANTHER" id="PTHR38011">
    <property type="entry name" value="DIHYDROFOLATE REDUCTASE FAMILY PROTEIN (AFU_ORTHOLOGUE AFUA_8G06820)"/>
    <property type="match status" value="1"/>
</dbReference>
<dbReference type="Proteomes" id="UP000291144">
    <property type="component" value="Unassembled WGS sequence"/>
</dbReference>
<dbReference type="AlphaFoldDB" id="A0A4R0JF38"/>
<sequence length="184" mass="20010">MRKIAARLFVSLDGVVEAPETWVPPYAGDEFTETMLASMAESDALLVGRRTYEVFAASWPERGTEEPMAAYMNTVPKFVASTTLDRADWNNSTVLNGDIGKEITALKQQTGKNINVAGSATLVEWLLRQQLLDELSLLIFPVIVGKGQRLFTDGGDKVPLRLLESRSFTTGVQSAAYAPAPADG</sequence>
<gene>
    <name evidence="2" type="ORF">E0H73_44890</name>
</gene>
<keyword evidence="3" id="KW-1185">Reference proteome</keyword>
<dbReference type="PANTHER" id="PTHR38011:SF11">
    <property type="entry name" value="2,5-DIAMINO-6-RIBOSYLAMINO-4(3H)-PYRIMIDINONE 5'-PHOSPHATE REDUCTASE"/>
    <property type="match status" value="1"/>
</dbReference>
<dbReference type="OrthoDB" id="3471498at2"/>
<dbReference type="RefSeq" id="WP_131367350.1">
    <property type="nucleotide sequence ID" value="NZ_SJKB01000038.1"/>
</dbReference>
<dbReference type="InterPro" id="IPR050765">
    <property type="entry name" value="Riboflavin_Biosynth_HTPR"/>
</dbReference>
<dbReference type="GO" id="GO:0008703">
    <property type="term" value="F:5-amino-6-(5-phosphoribosylamino)uracil reductase activity"/>
    <property type="evidence" value="ECO:0007669"/>
    <property type="project" value="InterPro"/>
</dbReference>
<evidence type="ECO:0000259" key="1">
    <source>
        <dbReference type="Pfam" id="PF01872"/>
    </source>
</evidence>
<evidence type="ECO:0000313" key="3">
    <source>
        <dbReference type="Proteomes" id="UP000291144"/>
    </source>
</evidence>
<dbReference type="SUPFAM" id="SSF53597">
    <property type="entry name" value="Dihydrofolate reductase-like"/>
    <property type="match status" value="1"/>
</dbReference>
<comment type="caution">
    <text evidence="2">The sequence shown here is derived from an EMBL/GenBank/DDBJ whole genome shotgun (WGS) entry which is preliminary data.</text>
</comment>
<organism evidence="2 3">
    <name type="scientific">Kribbella pittospori</name>
    <dbReference type="NCBI Taxonomy" id="722689"/>
    <lineage>
        <taxon>Bacteria</taxon>
        <taxon>Bacillati</taxon>
        <taxon>Actinomycetota</taxon>
        <taxon>Actinomycetes</taxon>
        <taxon>Propionibacteriales</taxon>
        <taxon>Kribbellaceae</taxon>
        <taxon>Kribbella</taxon>
    </lineage>
</organism>
<name>A0A4R0JF38_9ACTN</name>